<comment type="caution">
    <text evidence="1">The sequence shown here is derived from an EMBL/GenBank/DDBJ whole genome shotgun (WGS) entry which is preliminary data.</text>
</comment>
<proteinExistence type="predicted"/>
<evidence type="ECO:0000313" key="2">
    <source>
        <dbReference type="Proteomes" id="UP000051461"/>
    </source>
</evidence>
<protein>
    <recommendedName>
        <fullName evidence="3">Sulfatase-modifying factor enzyme domain-containing protein</fullName>
    </recommendedName>
</protein>
<dbReference type="STRING" id="1423726.FC07_GL001099"/>
<gene>
    <name evidence="1" type="ORF">FC07_GL001099</name>
</gene>
<dbReference type="EMBL" id="AZDA01000018">
    <property type="protein sequence ID" value="KRK40239.1"/>
    <property type="molecule type" value="Genomic_DNA"/>
</dbReference>
<organism evidence="1 2">
    <name type="scientific">Loigolactobacillus bifermentans DSM 20003</name>
    <dbReference type="NCBI Taxonomy" id="1423726"/>
    <lineage>
        <taxon>Bacteria</taxon>
        <taxon>Bacillati</taxon>
        <taxon>Bacillota</taxon>
        <taxon>Bacilli</taxon>
        <taxon>Lactobacillales</taxon>
        <taxon>Lactobacillaceae</taxon>
        <taxon>Loigolactobacillus</taxon>
    </lineage>
</organism>
<accession>A0A0R1H1F5</accession>
<dbReference type="Gene3D" id="3.90.1580.10">
    <property type="entry name" value="paralog of FGE (formylglycine-generating enzyme)"/>
    <property type="match status" value="1"/>
</dbReference>
<sequence length="339" mass="37723">MIEKGGNGMQTTQLMAPTWWQLTAAKQEQVFRQLLRYFVSPLLTIQNVTPYQFQFFGHVRQTMAVQIQGMTYVLVPGAQQVTLGWQQGLGALDLAEVIQNQQGTAVLTTAQARDLINANTSPQRVVDMPPLLVGQQAWPLAWQPQGLYEVVTGKFSGNVFFGQQVLPQIQALLQQPQPSLDPFEQAPPLQTENLQLVQMTDGEHYLVFARNPENTTATAIEADRQQLGFQLPTVDQWEYLAGAGTRNLFNWGNQVQPTGVWAQEANPFGLQFAQDQRTLELTHNPAQVKLGTLPVSKGSLLSENLPLSPYFQPTVAHMAQLPLVATYRDVAPIHLETEP</sequence>
<dbReference type="AlphaFoldDB" id="A0A0R1H1F5"/>
<dbReference type="PATRIC" id="fig|1423726.3.peg.1138"/>
<name>A0A0R1H1F5_9LACO</name>
<dbReference type="InterPro" id="IPR042095">
    <property type="entry name" value="SUMF_sf"/>
</dbReference>
<dbReference type="Proteomes" id="UP000051461">
    <property type="component" value="Unassembled WGS sequence"/>
</dbReference>
<evidence type="ECO:0008006" key="3">
    <source>
        <dbReference type="Google" id="ProtNLM"/>
    </source>
</evidence>
<dbReference type="SUPFAM" id="SSF56436">
    <property type="entry name" value="C-type lectin-like"/>
    <property type="match status" value="1"/>
</dbReference>
<keyword evidence="2" id="KW-1185">Reference proteome</keyword>
<evidence type="ECO:0000313" key="1">
    <source>
        <dbReference type="EMBL" id="KRK40239.1"/>
    </source>
</evidence>
<reference evidence="1 2" key="1">
    <citation type="journal article" date="2015" name="Genome Announc.">
        <title>Expanding the biotechnology potential of lactobacilli through comparative genomics of 213 strains and associated genera.</title>
        <authorList>
            <person name="Sun Z."/>
            <person name="Harris H.M."/>
            <person name="McCann A."/>
            <person name="Guo C."/>
            <person name="Argimon S."/>
            <person name="Zhang W."/>
            <person name="Yang X."/>
            <person name="Jeffery I.B."/>
            <person name="Cooney J.C."/>
            <person name="Kagawa T.F."/>
            <person name="Liu W."/>
            <person name="Song Y."/>
            <person name="Salvetti E."/>
            <person name="Wrobel A."/>
            <person name="Rasinkangas P."/>
            <person name="Parkhill J."/>
            <person name="Rea M.C."/>
            <person name="O'Sullivan O."/>
            <person name="Ritari J."/>
            <person name="Douillard F.P."/>
            <person name="Paul Ross R."/>
            <person name="Yang R."/>
            <person name="Briner A.E."/>
            <person name="Felis G.E."/>
            <person name="de Vos W.M."/>
            <person name="Barrangou R."/>
            <person name="Klaenhammer T.R."/>
            <person name="Caufield P.W."/>
            <person name="Cui Y."/>
            <person name="Zhang H."/>
            <person name="O'Toole P.W."/>
        </authorList>
    </citation>
    <scope>NUCLEOTIDE SEQUENCE [LARGE SCALE GENOMIC DNA]</scope>
    <source>
        <strain evidence="1 2">DSM 20003</strain>
    </source>
</reference>
<dbReference type="InterPro" id="IPR016187">
    <property type="entry name" value="CTDL_fold"/>
</dbReference>